<dbReference type="GO" id="GO:0016787">
    <property type="term" value="F:hydrolase activity"/>
    <property type="evidence" value="ECO:0007669"/>
    <property type="project" value="UniProtKB-KW"/>
</dbReference>
<dbReference type="InterPro" id="IPR025103">
    <property type="entry name" value="DUF4011"/>
</dbReference>
<dbReference type="EMBL" id="CP005933">
    <property type="protein sequence ID" value="AIA34183.1"/>
    <property type="molecule type" value="Genomic_DNA"/>
</dbReference>
<dbReference type="InterPro" id="IPR041677">
    <property type="entry name" value="DNA2/NAM7_AAA_11"/>
</dbReference>
<dbReference type="PATRIC" id="fig|1316930.3.peg.621"/>
<keyword evidence="2" id="KW-0547">Nucleotide-binding</keyword>
<dbReference type="SMART" id="SM00952">
    <property type="entry name" value="RAP"/>
    <property type="match status" value="1"/>
</dbReference>
<evidence type="ECO:0000259" key="7">
    <source>
        <dbReference type="SMART" id="SM00952"/>
    </source>
</evidence>
<dbReference type="HOGENOM" id="CLU_000788_3_2_14"/>
<dbReference type="Pfam" id="PF13086">
    <property type="entry name" value="AAA_11"/>
    <property type="match status" value="2"/>
</dbReference>
<keyword evidence="3" id="KW-0378">Hydrolase</keyword>
<dbReference type="InterPro" id="IPR013584">
    <property type="entry name" value="RAP"/>
</dbReference>
<comment type="similarity">
    <text evidence="1">Belongs to the DNA2/NAM7 helicase family.</text>
</comment>
<proteinExistence type="inferred from homology"/>
<evidence type="ECO:0000256" key="4">
    <source>
        <dbReference type="ARBA" id="ARBA00022806"/>
    </source>
</evidence>
<dbReference type="Pfam" id="PF13087">
    <property type="entry name" value="AAA_12"/>
    <property type="match status" value="1"/>
</dbReference>
<dbReference type="SUPFAM" id="SSF52540">
    <property type="entry name" value="P-loop containing nucleoside triphosphate hydrolases"/>
    <property type="match status" value="1"/>
</dbReference>
<evidence type="ECO:0000313" key="9">
    <source>
        <dbReference type="Proteomes" id="UP000027182"/>
    </source>
</evidence>
<dbReference type="InterPro" id="IPR050534">
    <property type="entry name" value="Coronavir_polyprotein_1ab"/>
</dbReference>
<dbReference type="Pfam" id="PF13195">
    <property type="entry name" value="DUF4011"/>
    <property type="match status" value="1"/>
</dbReference>
<protein>
    <submittedName>
        <fullName evidence="8">Superfamily I DNA and RNA helicase</fullName>
    </submittedName>
</protein>
<dbReference type="InterPro" id="IPR041679">
    <property type="entry name" value="DNA2/NAM7-like_C"/>
</dbReference>
<feature type="domain" description="RAP" evidence="7">
    <location>
        <begin position="1292"/>
        <end position="1345"/>
    </location>
</feature>
<dbReference type="KEGG" id="mbq:K668_03035"/>
<dbReference type="PANTHER" id="PTHR43788:SF8">
    <property type="entry name" value="DNA-BINDING PROTEIN SMUBP-2"/>
    <property type="match status" value="1"/>
</dbReference>
<evidence type="ECO:0000313" key="8">
    <source>
        <dbReference type="EMBL" id="AIA34183.1"/>
    </source>
</evidence>
<dbReference type="GO" id="GO:0005524">
    <property type="term" value="F:ATP binding"/>
    <property type="evidence" value="ECO:0007669"/>
    <property type="project" value="UniProtKB-KW"/>
</dbReference>
<keyword evidence="6" id="KW-0175">Coiled coil</keyword>
<gene>
    <name evidence="8" type="ORF">K668_03035</name>
</gene>
<evidence type="ECO:0000256" key="6">
    <source>
        <dbReference type="SAM" id="Coils"/>
    </source>
</evidence>
<dbReference type="Proteomes" id="UP000027182">
    <property type="component" value="Chromosome"/>
</dbReference>
<dbReference type="InterPro" id="IPR027417">
    <property type="entry name" value="P-loop_NTPase"/>
</dbReference>
<sequence length="1570" mass="183285">MSNENKREILTKNINNWKAKLLDLSMKNKALNFNVYPAKTIVPKIKIVSPVLDDFIKIINSSSKEEFEINSYKMSSLYARDQYGQTKTFYSHTINDILSKNPNIAKSKIYCEYGNSATQNLLDNTLKKIYKIAKMWKDEYSIDVLYLAFGFLKWFESKDSYEPKYAPLLFLPVELKNNANIWSIKIKNDGAFVNNESLVRKLDNDFNIDATFDNESDNLNLAYTEYCQKILSQCDDERWEIDNSVYLSNFDFSKIHIYKDIETNIEKIIDSDFFKNLMDLENDIDSSTNEINEANIDSKIDVFEQYKILDSDSSQEIAVQNAIRGKSFVLQGPPGTGKSQTITNIITELISRNKKILFVAEKNAALQVVYNNLRKIGLEKYAIPIHDSKVNKTHILQELAESIDKAKLFEIDEQKMANFAENYEKVKDILTNYGQVLLKKCEPEFESIYEYIGKYFYYKDAFDLHFAINNILDINNAKFTSILESIDRFFYAYKTIKFNYKDHKWYGFENFELDSFDKNELFAKLSELNNRSLQLRNYLSLNNILSNKSIIDINFTKKIKDINSLLELYKSIKPEYKNDALTISQIENNYQLINQLIDLINHKNDLVASLEVIWTNLLFANDQNIENVYEYVKKTHKKPFRFLSPKWNRQIKQIKKSLKNPKLLKNVDIVKHFEMFVDLSESNKKIENILNQLAFFIDTNDQNMINDSKDKLELLTHLYKKSIISNTLLSILANDEKKSKLSSEVVSFLDKFYYLVEILNKESDSYDYLDFIDFKNVVNILVNSRSELEEYLNFLTYKKELYDADLSSFVEAIFAKNITDNYKSIFLKRFYKQLIESILDSELQNSDAIFMNSNLELFRQRDKQISQIAKDRIIMHIDKNIKKSTAFQSANPQYNIIKREASKKRTRVSFKTIFEQALDFILKLKPCLMLSPLTVSHLFKDIDYKFDTVIFDEASQIKPETAISSLFRAKQVIIVGDKEQMPPSNFFSSIDNDDFAESNEIEQDVSSGYESLLKLADGNLNSIKLKWHYRSKYEDLITTSNNFIYKDLVTFPNSKSPSEYEGLHFEYAKPKETDYEQETIIKSLDILKKIITNYRNKYSVGIVVFNLEIEKRVNEELEKFKSSNPDLSFFFDDEVNEPFFVKNIETVQGDERDFIIFVINGKVNKNNRFGVLFGEINKENGYRRLNVAITRAKRGLIVVSNFKHSEVDWFRSDQPGIKMLEKFIKNAEFGINISESENEYSTSRFDSLFEKEVYDELTKRGWNVKRQIGYSDFKIDLAITEPYNENKFILGIECDGSSFNLSKTARDRDRLRQQIFESRGWIIHRIWSADWFKNPSHQINIIEEKLLQLTNIKPTNFPLAVTKEAIEDKIDQNAHFIVEKETDNVAVFDIYPSIDGLTESVVSSFLKDKNRFDHIKYYDLSNMLKIILSKLGPIPLSTAYKIAKNIKGDSMVTKTTKDTVDSIIWNIGNVDENGFIIPFGWKFKFRESNSLENKRSVMDIHDKEIEHFILTIFSLNNMPISVNDFARELTNKTFNKSLSAKQIAKVKNVLENLKRESIVAEESDGTYRLI</sequence>
<reference evidence="8 9" key="1">
    <citation type="submission" date="2013-04" db="EMBL/GenBank/DDBJ databases">
        <authorList>
            <person name="Lin L."/>
            <person name="Zeng Z."/>
            <person name="Xie J."/>
            <person name="Luo L."/>
            <person name="Yang Z."/>
            <person name="Liang W."/>
            <person name="Lin H."/>
            <person name="Dong C."/>
            <person name="Sun Y."/>
        </authorList>
    </citation>
    <scope>NUCLEOTIDE SEQUENCE [LARGE SCALE GENOMIC DNA]</scope>
    <source>
        <strain evidence="8 9">CQ-W70</strain>
    </source>
</reference>
<dbReference type="Gene3D" id="3.40.50.300">
    <property type="entry name" value="P-loop containing nucleotide triphosphate hydrolases"/>
    <property type="match status" value="3"/>
</dbReference>
<dbReference type="SUPFAM" id="SSF52980">
    <property type="entry name" value="Restriction endonuclease-like"/>
    <property type="match status" value="1"/>
</dbReference>
<feature type="coiled-coil region" evidence="6">
    <location>
        <begin position="1536"/>
        <end position="1563"/>
    </location>
</feature>
<evidence type="ECO:0000256" key="3">
    <source>
        <dbReference type="ARBA" id="ARBA00022801"/>
    </source>
</evidence>
<dbReference type="FunFam" id="3.40.960.10:FF:000002">
    <property type="entry name" value="DNA helicase related protein"/>
    <property type="match status" value="1"/>
</dbReference>
<name>A0A059Y4P5_MYCBV</name>
<dbReference type="GO" id="GO:0043139">
    <property type="term" value="F:5'-3' DNA helicase activity"/>
    <property type="evidence" value="ECO:0007669"/>
    <property type="project" value="TreeGrafter"/>
</dbReference>
<evidence type="ECO:0000256" key="1">
    <source>
        <dbReference type="ARBA" id="ARBA00007913"/>
    </source>
</evidence>
<evidence type="ECO:0000256" key="5">
    <source>
        <dbReference type="ARBA" id="ARBA00022840"/>
    </source>
</evidence>
<dbReference type="RefSeq" id="WP_038582792.1">
    <property type="nucleotide sequence ID" value="NZ_CP005933.1"/>
</dbReference>
<evidence type="ECO:0000256" key="2">
    <source>
        <dbReference type="ARBA" id="ARBA00022741"/>
    </source>
</evidence>
<organism evidence="8 9">
    <name type="scientific">Mycoplasmopsis bovis CQ-W70</name>
    <dbReference type="NCBI Taxonomy" id="1316930"/>
    <lineage>
        <taxon>Bacteria</taxon>
        <taxon>Bacillati</taxon>
        <taxon>Mycoplasmatota</taxon>
        <taxon>Mycoplasmoidales</taxon>
        <taxon>Metamycoplasmataceae</taxon>
        <taxon>Mycoplasmopsis</taxon>
    </lineage>
</organism>
<dbReference type="Pfam" id="PF18741">
    <property type="entry name" value="MTES_1575"/>
    <property type="match status" value="1"/>
</dbReference>
<keyword evidence="4 8" id="KW-0347">Helicase</keyword>
<dbReference type="InterPro" id="IPR011335">
    <property type="entry name" value="Restrct_endonuc-II-like"/>
</dbReference>
<keyword evidence="5" id="KW-0067">ATP-binding</keyword>
<dbReference type="InterPro" id="IPR049468">
    <property type="entry name" value="Restrct_endonuc-II-like_dom"/>
</dbReference>
<accession>A0A059Y4P5</accession>
<dbReference type="Gene3D" id="3.40.960.10">
    <property type="entry name" value="VSR Endonuclease"/>
    <property type="match status" value="1"/>
</dbReference>
<dbReference type="PANTHER" id="PTHR43788">
    <property type="entry name" value="DNA2/NAM7 HELICASE FAMILY MEMBER"/>
    <property type="match status" value="1"/>
</dbReference>